<dbReference type="InterPro" id="IPR001610">
    <property type="entry name" value="PAC"/>
</dbReference>
<dbReference type="InterPro" id="IPR029787">
    <property type="entry name" value="Nucleotide_cyclase"/>
</dbReference>
<dbReference type="PROSITE" id="PS50887">
    <property type="entry name" value="GGDEF"/>
    <property type="match status" value="1"/>
</dbReference>
<protein>
    <submittedName>
        <fullName evidence="4">Two-component response regulator</fullName>
    </submittedName>
</protein>
<keyword evidence="5" id="KW-1185">Reference proteome</keyword>
<feature type="domain" description="PAC" evidence="2">
    <location>
        <begin position="202"/>
        <end position="254"/>
    </location>
</feature>
<organism evidence="4 5">
    <name type="scientific">Mesobacillus boroniphilus JCM 21738</name>
    <dbReference type="NCBI Taxonomy" id="1294265"/>
    <lineage>
        <taxon>Bacteria</taxon>
        <taxon>Bacillati</taxon>
        <taxon>Bacillota</taxon>
        <taxon>Bacilli</taxon>
        <taxon>Bacillales</taxon>
        <taxon>Bacillaceae</taxon>
        <taxon>Mesobacillus</taxon>
    </lineage>
</organism>
<feature type="domain" description="GGDEF" evidence="3">
    <location>
        <begin position="537"/>
        <end position="674"/>
    </location>
</feature>
<dbReference type="RefSeq" id="WP_023614177.1">
    <property type="nucleotide sequence ID" value="NZ_BAUW01000011.1"/>
</dbReference>
<dbReference type="InterPro" id="IPR000700">
    <property type="entry name" value="PAS-assoc_C"/>
</dbReference>
<evidence type="ECO:0000259" key="3">
    <source>
        <dbReference type="PROSITE" id="PS50887"/>
    </source>
</evidence>
<dbReference type="NCBIfam" id="TIGR00254">
    <property type="entry name" value="GGDEF"/>
    <property type="match status" value="1"/>
</dbReference>
<feature type="domain" description="PAS" evidence="1">
    <location>
        <begin position="136"/>
        <end position="175"/>
    </location>
</feature>
<dbReference type="SUPFAM" id="SSF55785">
    <property type="entry name" value="PYP-like sensor domain (PAS domain)"/>
    <property type="match status" value="3"/>
</dbReference>
<evidence type="ECO:0000313" key="5">
    <source>
        <dbReference type="Proteomes" id="UP000018949"/>
    </source>
</evidence>
<dbReference type="PANTHER" id="PTHR44757">
    <property type="entry name" value="DIGUANYLATE CYCLASE DGCP"/>
    <property type="match status" value="1"/>
</dbReference>
<dbReference type="InterPro" id="IPR052155">
    <property type="entry name" value="Biofilm_reg_signaling"/>
</dbReference>
<dbReference type="CDD" id="cd00130">
    <property type="entry name" value="PAS"/>
    <property type="match status" value="3"/>
</dbReference>
<proteinExistence type="predicted"/>
<dbReference type="Pfam" id="PF13426">
    <property type="entry name" value="PAS_9"/>
    <property type="match status" value="3"/>
</dbReference>
<dbReference type="SMART" id="SM00086">
    <property type="entry name" value="PAC"/>
    <property type="match status" value="3"/>
</dbReference>
<dbReference type="InterPro" id="IPR000014">
    <property type="entry name" value="PAS"/>
</dbReference>
<feature type="domain" description="PAS" evidence="1">
    <location>
        <begin position="255"/>
        <end position="299"/>
    </location>
</feature>
<dbReference type="NCBIfam" id="TIGR00229">
    <property type="entry name" value="sensory_box"/>
    <property type="match status" value="3"/>
</dbReference>
<dbReference type="InterPro" id="IPR000160">
    <property type="entry name" value="GGDEF_dom"/>
</dbReference>
<dbReference type="CDD" id="cd01949">
    <property type="entry name" value="GGDEF"/>
    <property type="match status" value="1"/>
</dbReference>
<dbReference type="SMART" id="SM00267">
    <property type="entry name" value="GGDEF"/>
    <property type="match status" value="1"/>
</dbReference>
<name>W4RLD8_9BACI</name>
<dbReference type="InterPro" id="IPR035965">
    <property type="entry name" value="PAS-like_dom_sf"/>
</dbReference>
<dbReference type="PROSITE" id="PS50113">
    <property type="entry name" value="PAC"/>
    <property type="match status" value="2"/>
</dbReference>
<dbReference type="InterPro" id="IPR013655">
    <property type="entry name" value="PAS_fold_3"/>
</dbReference>
<dbReference type="AlphaFoldDB" id="W4RLD8"/>
<dbReference type="Pfam" id="PF00990">
    <property type="entry name" value="GGDEF"/>
    <property type="match status" value="1"/>
</dbReference>
<dbReference type="SUPFAM" id="SSF55073">
    <property type="entry name" value="Nucleotide cyclase"/>
    <property type="match status" value="1"/>
</dbReference>
<dbReference type="InterPro" id="IPR043128">
    <property type="entry name" value="Rev_trsase/Diguanyl_cyclase"/>
</dbReference>
<dbReference type="Gene3D" id="3.30.450.20">
    <property type="entry name" value="PAS domain"/>
    <property type="match status" value="3"/>
</dbReference>
<feature type="domain" description="PAC" evidence="2">
    <location>
        <begin position="446"/>
        <end position="498"/>
    </location>
</feature>
<reference evidence="4 5" key="1">
    <citation type="submission" date="2013-12" db="EMBL/GenBank/DDBJ databases">
        <title>NBRP : Genome information of microbial organism related human and environment.</title>
        <authorList>
            <person name="Hattori M."/>
            <person name="Oshima K."/>
            <person name="Inaba H."/>
            <person name="Suda W."/>
            <person name="Sakamoto M."/>
            <person name="Iino T."/>
            <person name="Kitahara M."/>
            <person name="Oshida Y."/>
            <person name="Iida T."/>
            <person name="Kudo T."/>
            <person name="Itoh T."/>
            <person name="Ahmed I."/>
            <person name="Ohkuma M."/>
        </authorList>
    </citation>
    <scope>NUCLEOTIDE SEQUENCE [LARGE SCALE GENOMIC DNA]</scope>
    <source>
        <strain evidence="4 5">JCM 21738</strain>
    </source>
</reference>
<accession>W4RLD8</accession>
<dbReference type="Pfam" id="PF08447">
    <property type="entry name" value="PAS_3"/>
    <property type="match status" value="1"/>
</dbReference>
<dbReference type="Proteomes" id="UP000018949">
    <property type="component" value="Unassembled WGS sequence"/>
</dbReference>
<dbReference type="Gene3D" id="3.30.70.270">
    <property type="match status" value="1"/>
</dbReference>
<dbReference type="FunFam" id="3.30.70.270:FF:000001">
    <property type="entry name" value="Diguanylate cyclase domain protein"/>
    <property type="match status" value="1"/>
</dbReference>
<comment type="caution">
    <text evidence="4">The sequence shown here is derived from an EMBL/GenBank/DDBJ whole genome shotgun (WGS) entry which is preliminary data.</text>
</comment>
<dbReference type="SMART" id="SM00091">
    <property type="entry name" value="PAS"/>
    <property type="match status" value="4"/>
</dbReference>
<dbReference type="eggNOG" id="COG3706">
    <property type="taxonomic scope" value="Bacteria"/>
</dbReference>
<evidence type="ECO:0000259" key="1">
    <source>
        <dbReference type="PROSITE" id="PS50112"/>
    </source>
</evidence>
<evidence type="ECO:0000313" key="4">
    <source>
        <dbReference type="EMBL" id="GAE44703.1"/>
    </source>
</evidence>
<dbReference type="PANTHER" id="PTHR44757:SF2">
    <property type="entry name" value="BIOFILM ARCHITECTURE MAINTENANCE PROTEIN MBAA"/>
    <property type="match status" value="1"/>
</dbReference>
<gene>
    <name evidence="4" type="ORF">JCM21738_1435</name>
</gene>
<dbReference type="PROSITE" id="PS50112">
    <property type="entry name" value="PAS"/>
    <property type="match status" value="3"/>
</dbReference>
<dbReference type="EMBL" id="BAUW01000011">
    <property type="protein sequence ID" value="GAE44703.1"/>
    <property type="molecule type" value="Genomic_DNA"/>
</dbReference>
<feature type="domain" description="PAS" evidence="1">
    <location>
        <begin position="373"/>
        <end position="432"/>
    </location>
</feature>
<sequence>MTVKESREAISADAASANNLSPYFVCIHKNSIIISIDEGGTQLLGYKYPGEKIGNSIFSFLSSTNQETITTRIAAIEQGSILQGSIMSFVINGIPMDFHVSSENTIYNGESAIKTCLRFITPMTIDNNYLEENGSLILSSNKGIVITTPDGMIQAVSDSFTRLTGYLKENVIGRNPRIWKSHSYTPIFYKRMWDSILTRGCWEGELWNKRKDGSHYLMKVNIFSILNKDSDLVNYLAVYTDLTEVEMLSQQLKEREEQFRTLVELSPNAIIPSQFDKIAYANPHTEALFGANLKEVIGKPVSSFFSEHPNIASKIDFNQKSVISFEEQLKKGDSYIDIEVSSSLITYQGEKAVLTVIKEITKRKSMERALRESEEQYRFIAENSSDMTGRLSSEGIIIYISPSSKGILGYRNDELFGTNIYEKIHPEDRQSLLGQYGNPKELSGIVTSSYRMLHKNGGYIWAETTVRPVKDKSGKASGMMFATRDVSARRTIENQLRESNSLLRKLSSLDGLTEIYNRRAFDEFLKTEWAFACKHQTPVSLLLLDIDYFKKYNDTYGHIQGDECLKSVARELERFFHEKGYFAARYGGEEFAVVLPNTDAQKASQLAEGFQSTILEMKIEHANSKVSEIVTISIGVSCVKPSDPEEMKQILEFADRALYKAKQNGRNRIEVCESAQNKQF</sequence>
<evidence type="ECO:0000259" key="2">
    <source>
        <dbReference type="PROSITE" id="PS50113"/>
    </source>
</evidence>
<dbReference type="eggNOG" id="COG5001">
    <property type="taxonomic scope" value="Bacteria"/>
</dbReference>